<dbReference type="EMBL" id="GELH01000243">
    <property type="protein sequence ID" value="JAS04029.1"/>
    <property type="molecule type" value="Transcribed_RNA"/>
</dbReference>
<dbReference type="PANTHER" id="PTHR22803">
    <property type="entry name" value="MANNOSE, PHOSPHOLIPASE, LECTIN RECEPTOR RELATED"/>
    <property type="match status" value="1"/>
</dbReference>
<evidence type="ECO:0000259" key="3">
    <source>
        <dbReference type="PROSITE" id="PS50041"/>
    </source>
</evidence>
<evidence type="ECO:0000256" key="2">
    <source>
        <dbReference type="SAM" id="SignalP"/>
    </source>
</evidence>
<feature type="domain" description="C-type lectin" evidence="3">
    <location>
        <begin position="38"/>
        <end position="155"/>
    </location>
</feature>
<dbReference type="InterPro" id="IPR001304">
    <property type="entry name" value="C-type_lectin-like"/>
</dbReference>
<dbReference type="PROSITE" id="PS50041">
    <property type="entry name" value="C_TYPE_LECTIN_2"/>
    <property type="match status" value="1"/>
</dbReference>
<dbReference type="InterPro" id="IPR016186">
    <property type="entry name" value="C-type_lectin-like/link_sf"/>
</dbReference>
<organism evidence="4">
    <name type="scientific">Pinctada fucata</name>
    <name type="common">Akoya pearl oyster</name>
    <name type="synonym">Pinctada imbricata fucata</name>
    <dbReference type="NCBI Taxonomy" id="50426"/>
    <lineage>
        <taxon>Eukaryota</taxon>
        <taxon>Metazoa</taxon>
        <taxon>Spiralia</taxon>
        <taxon>Lophotrochozoa</taxon>
        <taxon>Mollusca</taxon>
        <taxon>Bivalvia</taxon>
        <taxon>Autobranchia</taxon>
        <taxon>Pteriomorphia</taxon>
        <taxon>Pterioida</taxon>
        <taxon>Pterioidea</taxon>
        <taxon>Pteriidae</taxon>
        <taxon>Pinctada</taxon>
    </lineage>
</organism>
<dbReference type="EMBL" id="GELH01000244">
    <property type="protein sequence ID" value="JAS04028.1"/>
    <property type="molecule type" value="Transcribed_RNA"/>
</dbReference>
<dbReference type="InterPro" id="IPR050111">
    <property type="entry name" value="C-type_lectin/snaclec_domain"/>
</dbReference>
<dbReference type="SMART" id="SM00034">
    <property type="entry name" value="CLECT"/>
    <property type="match status" value="1"/>
</dbReference>
<name>A0A194AKZ4_PINFU</name>
<dbReference type="PROSITE" id="PS00615">
    <property type="entry name" value="C_TYPE_LECTIN_1"/>
    <property type="match status" value="1"/>
</dbReference>
<dbReference type="Gene3D" id="3.10.100.10">
    <property type="entry name" value="Mannose-Binding Protein A, subunit A"/>
    <property type="match status" value="1"/>
</dbReference>
<reference evidence="4" key="1">
    <citation type="submission" date="2016-03" db="EMBL/GenBank/DDBJ databases">
        <authorList>
            <person name="Ploux O."/>
        </authorList>
    </citation>
    <scope>NUCLEOTIDE SEQUENCE</scope>
    <source>
        <tissue evidence="4">Mantle</tissue>
    </source>
</reference>
<evidence type="ECO:0000256" key="1">
    <source>
        <dbReference type="ARBA" id="ARBA00023157"/>
    </source>
</evidence>
<dbReference type="InterPro" id="IPR016187">
    <property type="entry name" value="CTDL_fold"/>
</dbReference>
<dbReference type="AlphaFoldDB" id="A0A194AKZ4"/>
<feature type="signal peptide" evidence="2">
    <location>
        <begin position="1"/>
        <end position="19"/>
    </location>
</feature>
<dbReference type="CDD" id="cd00037">
    <property type="entry name" value="CLECT"/>
    <property type="match status" value="1"/>
</dbReference>
<proteinExistence type="predicted"/>
<accession>A0A194AKZ4</accession>
<evidence type="ECO:0000313" key="4">
    <source>
        <dbReference type="EMBL" id="JAS04029.1"/>
    </source>
</evidence>
<protein>
    <recommendedName>
        <fullName evidence="3">C-type lectin domain-containing protein</fullName>
    </recommendedName>
</protein>
<dbReference type="InterPro" id="IPR018378">
    <property type="entry name" value="C-type_lectin_CS"/>
</dbReference>
<keyword evidence="2" id="KW-0732">Signal</keyword>
<sequence length="160" mass="18387">MRFLTDVVVALLLITYTQGFLTDSNVLAKPCPDGWTHNADKCYLIVTNKLTWMDAQVYCSMHNSQLVEIASSSENTFVKSHLPRGEHYWMGASDITSEGVFTWTHSGKKFSNTYTDWHSPEPNEGNYANCVIFWNAVGFQWADENCYKQYGFVCEKYNHE</sequence>
<dbReference type="SUPFAM" id="SSF56436">
    <property type="entry name" value="C-type lectin-like"/>
    <property type="match status" value="1"/>
</dbReference>
<feature type="chain" id="PRO_5013481341" description="C-type lectin domain-containing protein" evidence="2">
    <location>
        <begin position="20"/>
        <end position="160"/>
    </location>
</feature>
<keyword evidence="1" id="KW-1015">Disulfide bond</keyword>
<dbReference type="Pfam" id="PF00059">
    <property type="entry name" value="Lectin_C"/>
    <property type="match status" value="1"/>
</dbReference>